<feature type="domain" description="Transposase IS4-like" evidence="2">
    <location>
        <begin position="8"/>
        <end position="101"/>
    </location>
</feature>
<dbReference type="AlphaFoldDB" id="A0A5J4RFF0"/>
<dbReference type="EMBL" id="SNRY01001265">
    <property type="protein sequence ID" value="KAA6332254.1"/>
    <property type="molecule type" value="Genomic_DNA"/>
</dbReference>
<evidence type="ECO:0000256" key="1">
    <source>
        <dbReference type="SAM" id="MobiDB-lite"/>
    </source>
</evidence>
<evidence type="ECO:0000313" key="3">
    <source>
        <dbReference type="EMBL" id="KAA6332254.1"/>
    </source>
</evidence>
<dbReference type="Pfam" id="PF01609">
    <property type="entry name" value="DDE_Tnp_1"/>
    <property type="match status" value="1"/>
</dbReference>
<sequence length="113" mass="12800">ELLTDGDSNQNLYADSAYTGENQENVIKNHKMNNQVHEKGYRNKPVTEEQKVNNRVKSKTRARVEPVFGFMEQSMHGLCLRSVGIAQATGIIGLINLTYNICRYEQIVRLGMA</sequence>
<dbReference type="GO" id="GO:0006313">
    <property type="term" value="P:DNA transposition"/>
    <property type="evidence" value="ECO:0007669"/>
    <property type="project" value="InterPro"/>
</dbReference>
<accession>A0A5J4RFF0</accession>
<dbReference type="GO" id="GO:0003677">
    <property type="term" value="F:DNA binding"/>
    <property type="evidence" value="ECO:0007669"/>
    <property type="project" value="InterPro"/>
</dbReference>
<dbReference type="GO" id="GO:0004803">
    <property type="term" value="F:transposase activity"/>
    <property type="evidence" value="ECO:0007669"/>
    <property type="project" value="InterPro"/>
</dbReference>
<feature type="compositionally biased region" description="Basic and acidic residues" evidence="1">
    <location>
        <begin position="36"/>
        <end position="52"/>
    </location>
</feature>
<comment type="caution">
    <text evidence="3">The sequence shown here is derived from an EMBL/GenBank/DDBJ whole genome shotgun (WGS) entry which is preliminary data.</text>
</comment>
<organism evidence="3">
    <name type="scientific">termite gut metagenome</name>
    <dbReference type="NCBI Taxonomy" id="433724"/>
    <lineage>
        <taxon>unclassified sequences</taxon>
        <taxon>metagenomes</taxon>
        <taxon>organismal metagenomes</taxon>
    </lineage>
</organism>
<proteinExistence type="predicted"/>
<reference evidence="3" key="1">
    <citation type="submission" date="2019-03" db="EMBL/GenBank/DDBJ databases">
        <title>Single cell metagenomics reveals metabolic interactions within the superorganism composed of flagellate Streblomastix strix and complex community of Bacteroidetes bacteria on its surface.</title>
        <authorList>
            <person name="Treitli S.C."/>
            <person name="Kolisko M."/>
            <person name="Husnik F."/>
            <person name="Keeling P."/>
            <person name="Hampl V."/>
        </authorList>
    </citation>
    <scope>NUCLEOTIDE SEQUENCE</scope>
    <source>
        <strain evidence="3">STM</strain>
    </source>
</reference>
<evidence type="ECO:0000259" key="2">
    <source>
        <dbReference type="Pfam" id="PF01609"/>
    </source>
</evidence>
<feature type="region of interest" description="Disordered" evidence="1">
    <location>
        <begin position="32"/>
        <end position="58"/>
    </location>
</feature>
<feature type="non-terminal residue" evidence="3">
    <location>
        <position position="1"/>
    </location>
</feature>
<name>A0A5J4RFF0_9ZZZZ</name>
<dbReference type="InterPro" id="IPR002559">
    <property type="entry name" value="Transposase_11"/>
</dbReference>
<gene>
    <name evidence="3" type="ORF">EZS27_019226</name>
</gene>
<protein>
    <recommendedName>
        <fullName evidence="2">Transposase IS4-like domain-containing protein</fullName>
    </recommendedName>
</protein>